<feature type="region of interest" description="Disordered" evidence="1">
    <location>
        <begin position="27"/>
        <end position="60"/>
    </location>
</feature>
<organism evidence="2 3">
    <name type="scientific">Lolium multiflorum</name>
    <name type="common">Italian ryegrass</name>
    <name type="synonym">Lolium perenne subsp. multiflorum</name>
    <dbReference type="NCBI Taxonomy" id="4521"/>
    <lineage>
        <taxon>Eukaryota</taxon>
        <taxon>Viridiplantae</taxon>
        <taxon>Streptophyta</taxon>
        <taxon>Embryophyta</taxon>
        <taxon>Tracheophyta</taxon>
        <taxon>Spermatophyta</taxon>
        <taxon>Magnoliopsida</taxon>
        <taxon>Liliopsida</taxon>
        <taxon>Poales</taxon>
        <taxon>Poaceae</taxon>
        <taxon>BOP clade</taxon>
        <taxon>Pooideae</taxon>
        <taxon>Poodae</taxon>
        <taxon>Poeae</taxon>
        <taxon>Poeae Chloroplast Group 2 (Poeae type)</taxon>
        <taxon>Loliodinae</taxon>
        <taxon>Loliinae</taxon>
        <taxon>Lolium</taxon>
    </lineage>
</organism>
<keyword evidence="3" id="KW-1185">Reference proteome</keyword>
<dbReference type="EMBL" id="JAUUTY010000002">
    <property type="protein sequence ID" value="KAK1687090.1"/>
    <property type="molecule type" value="Genomic_DNA"/>
</dbReference>
<feature type="compositionally biased region" description="Pro residues" evidence="1">
    <location>
        <begin position="113"/>
        <end position="123"/>
    </location>
</feature>
<name>A0AAD8X026_LOLMU</name>
<reference evidence="2" key="1">
    <citation type="submission" date="2023-07" db="EMBL/GenBank/DDBJ databases">
        <title>A chromosome-level genome assembly of Lolium multiflorum.</title>
        <authorList>
            <person name="Chen Y."/>
            <person name="Copetti D."/>
            <person name="Kolliker R."/>
            <person name="Studer B."/>
        </authorList>
    </citation>
    <scope>NUCLEOTIDE SEQUENCE</scope>
    <source>
        <strain evidence="2">02402/16</strain>
        <tissue evidence="2">Leaf</tissue>
    </source>
</reference>
<dbReference type="Proteomes" id="UP001231189">
    <property type="component" value="Unassembled WGS sequence"/>
</dbReference>
<proteinExistence type="predicted"/>
<evidence type="ECO:0000256" key="1">
    <source>
        <dbReference type="SAM" id="MobiDB-lite"/>
    </source>
</evidence>
<comment type="caution">
    <text evidence="2">The sequence shown here is derived from an EMBL/GenBank/DDBJ whole genome shotgun (WGS) entry which is preliminary data.</text>
</comment>
<evidence type="ECO:0000313" key="3">
    <source>
        <dbReference type="Proteomes" id="UP001231189"/>
    </source>
</evidence>
<protein>
    <submittedName>
        <fullName evidence="2">Uncharacterized protein</fullName>
    </submittedName>
</protein>
<sequence length="233" mass="24856">MVSRVNLKLQRPYLLAVARPTPASVTRSRAPYYWPPEGPAPSSKRERFAHSARRARRRTDISSCRLRRSRASARELSHRAVTVAKATLVAAASAAAPALLLLRRRWTAAALVRPPPPPPPASSSPPGRRLDRRHVGDEAGPVPSRRFHRVPAAMAPQLRSPVDPRGRRAYGGASPGRSTQPPAMAIACCGLPPPPPKPGGAGRPARDSKDAANPLVTAQSKRPGTGPSVRDVG</sequence>
<evidence type="ECO:0000313" key="2">
    <source>
        <dbReference type="EMBL" id="KAK1687090.1"/>
    </source>
</evidence>
<accession>A0AAD8X026</accession>
<feature type="region of interest" description="Disordered" evidence="1">
    <location>
        <begin position="111"/>
        <end position="233"/>
    </location>
</feature>
<gene>
    <name evidence="2" type="ORF">QYE76_047938</name>
</gene>
<dbReference type="AlphaFoldDB" id="A0AAD8X026"/>